<dbReference type="AlphaFoldDB" id="A0A3N4KQQ7"/>
<dbReference type="EMBL" id="ML119168">
    <property type="protein sequence ID" value="RPB08095.1"/>
    <property type="molecule type" value="Genomic_DNA"/>
</dbReference>
<organism evidence="1 2">
    <name type="scientific">Morchella conica CCBAS932</name>
    <dbReference type="NCBI Taxonomy" id="1392247"/>
    <lineage>
        <taxon>Eukaryota</taxon>
        <taxon>Fungi</taxon>
        <taxon>Dikarya</taxon>
        <taxon>Ascomycota</taxon>
        <taxon>Pezizomycotina</taxon>
        <taxon>Pezizomycetes</taxon>
        <taxon>Pezizales</taxon>
        <taxon>Morchellaceae</taxon>
        <taxon>Morchella</taxon>
    </lineage>
</organism>
<name>A0A3N4KQQ7_9PEZI</name>
<gene>
    <name evidence="1" type="ORF">P167DRAFT_608951</name>
</gene>
<proteinExistence type="predicted"/>
<dbReference type="InParanoid" id="A0A3N4KQQ7"/>
<evidence type="ECO:0000313" key="1">
    <source>
        <dbReference type="EMBL" id="RPB08095.1"/>
    </source>
</evidence>
<dbReference type="Proteomes" id="UP000277580">
    <property type="component" value="Unassembled WGS sequence"/>
</dbReference>
<protein>
    <submittedName>
        <fullName evidence="1">Uncharacterized protein</fullName>
    </submittedName>
</protein>
<sequence length="154" mass="16760">MPPPPPPPPELASQTCVWRLKEPLTIISCDNLTDTAQPLRIAPLQIFILLHPESSSTPVWFGYAETHTFTTSLFPAVEGVSRDATSVVGKAAYLGEWTGERRCEVTFSREVVRVGEEVGAVGSVGGSGRTAYVEMRDEWVEGGGLEGGEWVVDW</sequence>
<dbReference type="OrthoDB" id="10356006at2759"/>
<evidence type="ECO:0000313" key="2">
    <source>
        <dbReference type="Proteomes" id="UP000277580"/>
    </source>
</evidence>
<keyword evidence="2" id="KW-1185">Reference proteome</keyword>
<accession>A0A3N4KQQ7</accession>
<reference evidence="1 2" key="1">
    <citation type="journal article" date="2018" name="Nat. Ecol. Evol.">
        <title>Pezizomycetes genomes reveal the molecular basis of ectomycorrhizal truffle lifestyle.</title>
        <authorList>
            <person name="Murat C."/>
            <person name="Payen T."/>
            <person name="Noel B."/>
            <person name="Kuo A."/>
            <person name="Morin E."/>
            <person name="Chen J."/>
            <person name="Kohler A."/>
            <person name="Krizsan K."/>
            <person name="Balestrini R."/>
            <person name="Da Silva C."/>
            <person name="Montanini B."/>
            <person name="Hainaut M."/>
            <person name="Levati E."/>
            <person name="Barry K.W."/>
            <person name="Belfiori B."/>
            <person name="Cichocki N."/>
            <person name="Clum A."/>
            <person name="Dockter R.B."/>
            <person name="Fauchery L."/>
            <person name="Guy J."/>
            <person name="Iotti M."/>
            <person name="Le Tacon F."/>
            <person name="Lindquist E.A."/>
            <person name="Lipzen A."/>
            <person name="Malagnac F."/>
            <person name="Mello A."/>
            <person name="Molinier V."/>
            <person name="Miyauchi S."/>
            <person name="Poulain J."/>
            <person name="Riccioni C."/>
            <person name="Rubini A."/>
            <person name="Sitrit Y."/>
            <person name="Splivallo R."/>
            <person name="Traeger S."/>
            <person name="Wang M."/>
            <person name="Zifcakova L."/>
            <person name="Wipf D."/>
            <person name="Zambonelli A."/>
            <person name="Paolocci F."/>
            <person name="Nowrousian M."/>
            <person name="Ottonello S."/>
            <person name="Baldrian P."/>
            <person name="Spatafora J.W."/>
            <person name="Henrissat B."/>
            <person name="Nagy L.G."/>
            <person name="Aury J.M."/>
            <person name="Wincker P."/>
            <person name="Grigoriev I.V."/>
            <person name="Bonfante P."/>
            <person name="Martin F.M."/>
        </authorList>
    </citation>
    <scope>NUCLEOTIDE SEQUENCE [LARGE SCALE GENOMIC DNA]</scope>
    <source>
        <strain evidence="1 2">CCBAS932</strain>
    </source>
</reference>